<comment type="caution">
    <text evidence="1">The sequence shown here is derived from an EMBL/GenBank/DDBJ whole genome shotgun (WGS) entry which is preliminary data.</text>
</comment>
<dbReference type="SUPFAM" id="SSF48452">
    <property type="entry name" value="TPR-like"/>
    <property type="match status" value="1"/>
</dbReference>
<dbReference type="Gene3D" id="1.25.40.10">
    <property type="entry name" value="Tetratricopeptide repeat domain"/>
    <property type="match status" value="1"/>
</dbReference>
<dbReference type="AlphaFoldDB" id="A0A1R2BRA7"/>
<proteinExistence type="predicted"/>
<accession>A0A1R2BRA7</accession>
<dbReference type="InterPro" id="IPR011990">
    <property type="entry name" value="TPR-like_helical_dom_sf"/>
</dbReference>
<protein>
    <submittedName>
        <fullName evidence="1">Uncharacterized protein</fullName>
    </submittedName>
</protein>
<evidence type="ECO:0000313" key="1">
    <source>
        <dbReference type="EMBL" id="OMJ79231.1"/>
    </source>
</evidence>
<name>A0A1R2BRA7_9CILI</name>
<dbReference type="Proteomes" id="UP000187209">
    <property type="component" value="Unassembled WGS sequence"/>
</dbReference>
<sequence length="401" mass="46344">MCAYLSGKNTLAIDDFLYASNSLDHNGFILSIYMLIVIGDIKDALGLLNTDYGKFENMGNDKEDQENEEVVCNEYENKLLKAHCYLLIEKYAECMEILGKFEMTTEIKNDIYMVDNLRKSKIKSKGSGVLFPKKYSIWFQAVDKFYKKDYDQAITLFEQTLELIQGNQIHILFQDNLIIEEEHCEILYNIGLANIMINTYDSLIKAFEIFSELSKAVEPNHSAKLNLLCSIIQILLCNKTAAEKYMQKVADALPEVCNSFIRNEKMTILPLNTGSQFSTKFRICQLPEYPNVMLRPAFRLPRLQPPLEIFDTYDLLLYLFEIESLSIRPEVPWLSKVKDNYKFTDVLLEDIEECISERKLHKGSLDCASQTIHRENTSFLLNDMSSKNCLQALVNKFQKCN</sequence>
<dbReference type="EMBL" id="MPUH01000481">
    <property type="protein sequence ID" value="OMJ79231.1"/>
    <property type="molecule type" value="Genomic_DNA"/>
</dbReference>
<evidence type="ECO:0000313" key="2">
    <source>
        <dbReference type="Proteomes" id="UP000187209"/>
    </source>
</evidence>
<keyword evidence="2" id="KW-1185">Reference proteome</keyword>
<reference evidence="1 2" key="1">
    <citation type="submission" date="2016-11" db="EMBL/GenBank/DDBJ databases">
        <title>The macronuclear genome of Stentor coeruleus: a giant cell with tiny introns.</title>
        <authorList>
            <person name="Slabodnick M."/>
            <person name="Ruby J.G."/>
            <person name="Reiff S.B."/>
            <person name="Swart E.C."/>
            <person name="Gosai S."/>
            <person name="Prabakaran S."/>
            <person name="Witkowska E."/>
            <person name="Larue G.E."/>
            <person name="Fisher S."/>
            <person name="Freeman R.M."/>
            <person name="Gunawardena J."/>
            <person name="Chu W."/>
            <person name="Stover N.A."/>
            <person name="Gregory B.D."/>
            <person name="Nowacki M."/>
            <person name="Derisi J."/>
            <person name="Roy S.W."/>
            <person name="Marshall W.F."/>
            <person name="Sood P."/>
        </authorList>
    </citation>
    <scope>NUCLEOTIDE SEQUENCE [LARGE SCALE GENOMIC DNA]</scope>
    <source>
        <strain evidence="1">WM001</strain>
    </source>
</reference>
<organism evidence="1 2">
    <name type="scientific">Stentor coeruleus</name>
    <dbReference type="NCBI Taxonomy" id="5963"/>
    <lineage>
        <taxon>Eukaryota</taxon>
        <taxon>Sar</taxon>
        <taxon>Alveolata</taxon>
        <taxon>Ciliophora</taxon>
        <taxon>Postciliodesmatophora</taxon>
        <taxon>Heterotrichea</taxon>
        <taxon>Heterotrichida</taxon>
        <taxon>Stentoridae</taxon>
        <taxon>Stentor</taxon>
    </lineage>
</organism>
<gene>
    <name evidence="1" type="ORF">SteCoe_20783</name>
</gene>